<dbReference type="SUPFAM" id="SSF88946">
    <property type="entry name" value="Sigma2 domain of RNA polymerase sigma factors"/>
    <property type="match status" value="1"/>
</dbReference>
<dbReference type="NCBIfam" id="TIGR02937">
    <property type="entry name" value="sigma70-ECF"/>
    <property type="match status" value="1"/>
</dbReference>
<dbReference type="InterPro" id="IPR014284">
    <property type="entry name" value="RNA_pol_sigma-70_dom"/>
</dbReference>
<organism evidence="2 3">
    <name type="scientific">Nannocystis pusilla</name>
    <dbReference type="NCBI Taxonomy" id="889268"/>
    <lineage>
        <taxon>Bacteria</taxon>
        <taxon>Pseudomonadati</taxon>
        <taxon>Myxococcota</taxon>
        <taxon>Polyangia</taxon>
        <taxon>Nannocystales</taxon>
        <taxon>Nannocystaceae</taxon>
        <taxon>Nannocystis</taxon>
    </lineage>
</organism>
<name>A0ABS7TXH4_9BACT</name>
<feature type="region of interest" description="Disordered" evidence="1">
    <location>
        <begin position="100"/>
        <end position="126"/>
    </location>
</feature>
<accession>A0ABS7TXH4</accession>
<dbReference type="InterPro" id="IPR013325">
    <property type="entry name" value="RNA_pol_sigma_r2"/>
</dbReference>
<evidence type="ECO:0000313" key="3">
    <source>
        <dbReference type="Proteomes" id="UP001139031"/>
    </source>
</evidence>
<dbReference type="Proteomes" id="UP001139031">
    <property type="component" value="Unassembled WGS sequence"/>
</dbReference>
<sequence>MTRDQVQQALDGDRPALTALVRALLPVIRVEVGVALVRRALPRRRDPRQDVDDFAQDVLLYLLADGGRLLRQWDPERGRSLPSFVRLIARQRVARVLHGHRGNPWSDEPTAHDDLEPVMPETSRDDRLLESREELRALLERLRAHLNERGLVLFEEIYVQQRPIAEVAHELGMTREAVDAWNTRTRNLARRLAAGPAKEQKA</sequence>
<reference evidence="2" key="1">
    <citation type="submission" date="2021-08" db="EMBL/GenBank/DDBJ databases">
        <authorList>
            <person name="Stevens D.C."/>
        </authorList>
    </citation>
    <scope>NUCLEOTIDE SEQUENCE</scope>
    <source>
        <strain evidence="2">DSM 53165</strain>
    </source>
</reference>
<dbReference type="InterPro" id="IPR013324">
    <property type="entry name" value="RNA_pol_sigma_r3/r4-like"/>
</dbReference>
<protein>
    <submittedName>
        <fullName evidence="2">Sigma-70 family RNA polymerase sigma factor</fullName>
    </submittedName>
</protein>
<dbReference type="RefSeq" id="WP_224194653.1">
    <property type="nucleotide sequence ID" value="NZ_JAIRAU010000036.1"/>
</dbReference>
<comment type="caution">
    <text evidence="2">The sequence shown here is derived from an EMBL/GenBank/DDBJ whole genome shotgun (WGS) entry which is preliminary data.</text>
</comment>
<dbReference type="Gene3D" id="1.10.1740.10">
    <property type="match status" value="1"/>
</dbReference>
<keyword evidence="3" id="KW-1185">Reference proteome</keyword>
<dbReference type="SUPFAM" id="SSF88659">
    <property type="entry name" value="Sigma3 and sigma4 domains of RNA polymerase sigma factors"/>
    <property type="match status" value="1"/>
</dbReference>
<evidence type="ECO:0000313" key="2">
    <source>
        <dbReference type="EMBL" id="MBZ5712899.1"/>
    </source>
</evidence>
<dbReference type="EMBL" id="JAIRAU010000036">
    <property type="protein sequence ID" value="MBZ5712899.1"/>
    <property type="molecule type" value="Genomic_DNA"/>
</dbReference>
<evidence type="ECO:0000256" key="1">
    <source>
        <dbReference type="SAM" id="MobiDB-lite"/>
    </source>
</evidence>
<proteinExistence type="predicted"/>
<gene>
    <name evidence="2" type="ORF">K7C98_26970</name>
</gene>